<name>A0AAV6PUQ2_SOLSE</name>
<dbReference type="InterPro" id="IPR035234">
    <property type="entry name" value="IgGFc-bd_N"/>
</dbReference>
<comment type="caution">
    <text evidence="3">The sequence shown here is derived from an EMBL/GenBank/DDBJ whole genome shotgun (WGS) entry which is preliminary data.</text>
</comment>
<dbReference type="Proteomes" id="UP000693946">
    <property type="component" value="Linkage Group LG9"/>
</dbReference>
<organism evidence="3 4">
    <name type="scientific">Solea senegalensis</name>
    <name type="common">Senegalese sole</name>
    <dbReference type="NCBI Taxonomy" id="28829"/>
    <lineage>
        <taxon>Eukaryota</taxon>
        <taxon>Metazoa</taxon>
        <taxon>Chordata</taxon>
        <taxon>Craniata</taxon>
        <taxon>Vertebrata</taxon>
        <taxon>Euteleostomi</taxon>
        <taxon>Actinopterygii</taxon>
        <taxon>Neopterygii</taxon>
        <taxon>Teleostei</taxon>
        <taxon>Neoteleostei</taxon>
        <taxon>Acanthomorphata</taxon>
        <taxon>Carangaria</taxon>
        <taxon>Pleuronectiformes</taxon>
        <taxon>Pleuronectoidei</taxon>
        <taxon>Soleidae</taxon>
        <taxon>Solea</taxon>
    </lineage>
</organism>
<evidence type="ECO:0000259" key="1">
    <source>
        <dbReference type="PROSITE" id="PS50041"/>
    </source>
</evidence>
<dbReference type="PANTHER" id="PTHR46534">
    <property type="entry name" value="IGGFC_BINDING DOMAIN-CONTAINING PROTEIN"/>
    <property type="match status" value="1"/>
</dbReference>
<accession>A0AAV6PUQ2</accession>
<sequence length="433" mass="47378">MSNEAVVVLSNKDIVVNAITLKDNSVQTALVIPTDKLSTRYLIPPLPNITGATVDTSLAVTERRPFKLVIISGDRPTTVSVVGQNPQEFSLQPQQVAQILVKKEDKLKEVHTDHPVAVLLSHACVLRSSCTCGLLQSTLLPAKNHTLRFFIPPALASRTSNTLILVSSSLLVDYDPTSPVLETSGAAILYRPGLLLNLIPETDFASCFVVNGISLMENSIVIVIHKDFTDGVRIGDAPLQSPGWQKLQGTNYMSTEVVVEPGKHVVWHTYANMAVYFLGSKSDVPYGNPAAAISTSPDFRGCVVIPEVLLIGDVAAGWRESVKFCRDRDLELVSLSSSENITHIYSEIEKAKNGSEEDVWIGLRRSSHNGEWYWLNGEDVGGVNWDDGEPGTMNDGQCAIMSLKSGKDFGWRDDDCCMAARPVCYRRPLLFPL</sequence>
<evidence type="ECO:0000313" key="4">
    <source>
        <dbReference type="Proteomes" id="UP000693946"/>
    </source>
</evidence>
<dbReference type="Pfam" id="PF00059">
    <property type="entry name" value="Lectin_C"/>
    <property type="match status" value="1"/>
</dbReference>
<keyword evidence="4" id="KW-1185">Reference proteome</keyword>
<gene>
    <name evidence="3" type="ORF">JOB18_027405</name>
    <name evidence="2" type="ORF">JOB18_049075</name>
</gene>
<dbReference type="InterPro" id="IPR001304">
    <property type="entry name" value="C-type_lectin-like"/>
</dbReference>
<dbReference type="AlphaFoldDB" id="A0AAV6PUQ2"/>
<dbReference type="EMBL" id="JAGKHQ010001331">
    <property type="protein sequence ID" value="KAG7458315.1"/>
    <property type="molecule type" value="Genomic_DNA"/>
</dbReference>
<dbReference type="SMART" id="SM00034">
    <property type="entry name" value="CLECT"/>
    <property type="match status" value="1"/>
</dbReference>
<dbReference type="Pfam" id="PF17517">
    <property type="entry name" value="IgGFc_binding"/>
    <property type="match status" value="1"/>
</dbReference>
<dbReference type="EMBL" id="JAGKHQ010000021">
    <property type="protein sequence ID" value="KAG7475223.1"/>
    <property type="molecule type" value="Genomic_DNA"/>
</dbReference>
<dbReference type="PANTHER" id="PTHR46534:SF2">
    <property type="entry name" value="VWFD DOMAIN-CONTAINING PROTEIN"/>
    <property type="match status" value="1"/>
</dbReference>
<evidence type="ECO:0000313" key="3">
    <source>
        <dbReference type="EMBL" id="KAG7475223.1"/>
    </source>
</evidence>
<evidence type="ECO:0000313" key="2">
    <source>
        <dbReference type="EMBL" id="KAG7458315.1"/>
    </source>
</evidence>
<proteinExistence type="predicted"/>
<reference evidence="3" key="2">
    <citation type="submission" date="2021-03" db="EMBL/GenBank/DDBJ databases">
        <authorList>
            <person name="Guerrero-Cozar I."/>
            <person name="Gomez-Garrido J."/>
            <person name="Berbel C."/>
            <person name="Martinez-Blanch J.F."/>
            <person name="Alioto T."/>
            <person name="Claros M.G."/>
            <person name="Gagnaire P.A."/>
            <person name="Manchado M."/>
        </authorList>
    </citation>
    <scope>NUCLEOTIDE SEQUENCE</scope>
    <source>
        <strain evidence="3">Sse05_10M</strain>
        <tissue evidence="3">Blood</tissue>
    </source>
</reference>
<feature type="domain" description="C-type lectin" evidence="1">
    <location>
        <begin position="318"/>
        <end position="425"/>
    </location>
</feature>
<protein>
    <recommendedName>
        <fullName evidence="1">C-type lectin domain-containing protein</fullName>
    </recommendedName>
</protein>
<dbReference type="PROSITE" id="PS50041">
    <property type="entry name" value="C_TYPE_LECTIN_2"/>
    <property type="match status" value="1"/>
</dbReference>
<reference evidence="3 4" key="1">
    <citation type="journal article" date="2021" name="Sci. Rep.">
        <title>Chromosome anchoring in Senegalese sole (Solea senegalensis) reveals sex-associated markers and genome rearrangements in flatfish.</title>
        <authorList>
            <person name="Guerrero-Cozar I."/>
            <person name="Gomez-Garrido J."/>
            <person name="Berbel C."/>
            <person name="Martinez-Blanch J.F."/>
            <person name="Alioto T."/>
            <person name="Claros M.G."/>
            <person name="Gagnaire P.A."/>
            <person name="Manchado M."/>
        </authorList>
    </citation>
    <scope>NUCLEOTIDE SEQUENCE [LARGE SCALE GENOMIC DNA]</scope>
    <source>
        <strain evidence="3">Sse05_10M</strain>
    </source>
</reference>
<dbReference type="CDD" id="cd00037">
    <property type="entry name" value="CLECT"/>
    <property type="match status" value="1"/>
</dbReference>